<dbReference type="Proteomes" id="UP000032740">
    <property type="component" value="Chromosome"/>
</dbReference>
<keyword evidence="3 9" id="KW-0132">Cell division</keyword>
<dbReference type="PROSITE" id="PS51900">
    <property type="entry name" value="CB"/>
    <property type="match status" value="1"/>
</dbReference>
<comment type="function">
    <text evidence="9">Site-specific tyrosine recombinase, which acts by catalyzing the cutting and rejoining of the recombining DNA molecules. The XerC-XerD complex is essential to convert dimers of the bacterial chromosome into monomers to permit their segregation at cell division. It also contributes to the segregational stability of plasmids.</text>
</comment>
<protein>
    <recommendedName>
        <fullName evidence="9">Tyrosine recombinase XerC</fullName>
    </recommendedName>
</protein>
<dbReference type="SUPFAM" id="SSF56349">
    <property type="entry name" value="DNA breaking-rejoining enzymes"/>
    <property type="match status" value="1"/>
</dbReference>
<dbReference type="InterPro" id="IPR002104">
    <property type="entry name" value="Integrase_catalytic"/>
</dbReference>
<feature type="active site" description="O-(3'-phospho-DNA)-tyrosine intermediate" evidence="9">
    <location>
        <position position="282"/>
    </location>
</feature>
<dbReference type="InterPro" id="IPR023009">
    <property type="entry name" value="Tyrosine_recombinase_XerC/XerD"/>
</dbReference>
<dbReference type="GO" id="GO:0005737">
    <property type="term" value="C:cytoplasm"/>
    <property type="evidence" value="ECO:0007669"/>
    <property type="project" value="UniProtKB-SubCell"/>
</dbReference>
<keyword evidence="13" id="KW-1185">Reference proteome</keyword>
<dbReference type="RefSeq" id="WP_026655642.1">
    <property type="nucleotide sequence ID" value="NC_022538.1"/>
</dbReference>
<dbReference type="InterPro" id="IPR013762">
    <property type="entry name" value="Integrase-like_cat_sf"/>
</dbReference>
<dbReference type="EMBL" id="FO681347">
    <property type="protein sequence ID" value="CCV63848.1"/>
    <property type="molecule type" value="Genomic_DNA"/>
</dbReference>
<evidence type="ECO:0000256" key="4">
    <source>
        <dbReference type="ARBA" id="ARBA00022829"/>
    </source>
</evidence>
<evidence type="ECO:0000256" key="9">
    <source>
        <dbReference type="HAMAP-Rule" id="MF_01808"/>
    </source>
</evidence>
<comment type="similarity">
    <text evidence="9">Belongs to the 'phage' integrase family. XerC subfamily.</text>
</comment>
<comment type="subunit">
    <text evidence="9">Forms a cyclic heterotetrameric complex composed of two molecules of XerC and two molecules of XerD.</text>
</comment>
<dbReference type="GO" id="GO:0006313">
    <property type="term" value="P:DNA transposition"/>
    <property type="evidence" value="ECO:0007669"/>
    <property type="project" value="UniProtKB-UniRule"/>
</dbReference>
<keyword evidence="8 9" id="KW-0131">Cell cycle</keyword>
<dbReference type="Pfam" id="PF02899">
    <property type="entry name" value="Phage_int_SAM_1"/>
    <property type="match status" value="1"/>
</dbReference>
<dbReference type="GO" id="GO:0007059">
    <property type="term" value="P:chromosome segregation"/>
    <property type="evidence" value="ECO:0007669"/>
    <property type="project" value="UniProtKB-UniRule"/>
</dbReference>
<dbReference type="CDD" id="cd00798">
    <property type="entry name" value="INT_XerDC_C"/>
    <property type="match status" value="1"/>
</dbReference>
<dbReference type="PANTHER" id="PTHR30349:SF77">
    <property type="entry name" value="TYROSINE RECOMBINASE XERC"/>
    <property type="match status" value="1"/>
</dbReference>
<name>U4KK20_ALTPJ</name>
<dbReference type="PROSITE" id="PS51898">
    <property type="entry name" value="TYR_RECOMBINASE"/>
    <property type="match status" value="1"/>
</dbReference>
<keyword evidence="7 9" id="KW-0233">DNA recombination</keyword>
<evidence type="ECO:0000256" key="7">
    <source>
        <dbReference type="ARBA" id="ARBA00023172"/>
    </source>
</evidence>
<dbReference type="InterPro" id="IPR050090">
    <property type="entry name" value="Tyrosine_recombinase_XerCD"/>
</dbReference>
<feature type="domain" description="Tyr recombinase" evidence="10">
    <location>
        <begin position="109"/>
        <end position="295"/>
    </location>
</feature>
<dbReference type="InterPro" id="IPR011010">
    <property type="entry name" value="DNA_brk_join_enz"/>
</dbReference>
<organism evidence="12 13">
    <name type="scientific">Alteracholeplasma palmae (strain ATCC 49389 / J233)</name>
    <name type="common">Acholeplasma palmae</name>
    <dbReference type="NCBI Taxonomy" id="1318466"/>
    <lineage>
        <taxon>Bacteria</taxon>
        <taxon>Bacillati</taxon>
        <taxon>Mycoplasmatota</taxon>
        <taxon>Mollicutes</taxon>
        <taxon>Acholeplasmatales</taxon>
        <taxon>Acholeplasmataceae</taxon>
        <taxon>Acholeplasma</taxon>
    </lineage>
</organism>
<dbReference type="STRING" id="1318466.BN85402710"/>
<feature type="active site" evidence="9">
    <location>
        <position position="250"/>
    </location>
</feature>
<keyword evidence="4 9" id="KW-0159">Chromosome partition</keyword>
<evidence type="ECO:0000256" key="5">
    <source>
        <dbReference type="ARBA" id="ARBA00022908"/>
    </source>
</evidence>
<dbReference type="Gene3D" id="1.10.443.10">
    <property type="entry name" value="Intergrase catalytic core"/>
    <property type="match status" value="1"/>
</dbReference>
<evidence type="ECO:0000256" key="8">
    <source>
        <dbReference type="ARBA" id="ARBA00023306"/>
    </source>
</evidence>
<dbReference type="Gene3D" id="1.10.150.130">
    <property type="match status" value="1"/>
</dbReference>
<evidence type="ECO:0000256" key="2">
    <source>
        <dbReference type="ARBA" id="ARBA00022490"/>
    </source>
</evidence>
<feature type="domain" description="Core-binding (CB)" evidence="11">
    <location>
        <begin position="1"/>
        <end position="88"/>
    </location>
</feature>
<feature type="active site" evidence="9">
    <location>
        <position position="273"/>
    </location>
</feature>
<dbReference type="InterPro" id="IPR044068">
    <property type="entry name" value="CB"/>
</dbReference>
<keyword evidence="6 9" id="KW-0238">DNA-binding</keyword>
<dbReference type="GO" id="GO:0009037">
    <property type="term" value="F:tyrosine-based site-specific recombinase activity"/>
    <property type="evidence" value="ECO:0007669"/>
    <property type="project" value="UniProtKB-UniRule"/>
</dbReference>
<accession>U4KK20</accession>
<evidence type="ECO:0000256" key="1">
    <source>
        <dbReference type="ARBA" id="ARBA00004496"/>
    </source>
</evidence>
<sequence>MKSNIIEVFKQYLEVEKNYSEHTIISYIDDIKYFENFIINEELAENLLGVRRERLARNYISFLDEKGFEKTSIARKISSLRTFYQYLLENDYIETNVFQLINAPKINKKLPKIIEEPEINYLFKSIDTKTPLGYRNYLILDLLYSCGLRASELTTLSVKDIFISNQQILIHGKGNKDRYVPLHKHLTEEIKHYLTYIRPVLLSKGKETETDILLINYKGTVLTDRGLRVILNDIIKKSGETHHIHPHMLRHAFATALLNNGADLRVVQELLGHAHLKSTQIYTHVSSEIIKEKYKHTHPRMVKQKNEKNNTSDY</sequence>
<evidence type="ECO:0000259" key="11">
    <source>
        <dbReference type="PROSITE" id="PS51900"/>
    </source>
</evidence>
<dbReference type="AlphaFoldDB" id="U4KK20"/>
<reference evidence="12 13" key="1">
    <citation type="journal article" date="2013" name="J. Mol. Microbiol. Biotechnol.">
        <title>Analysis of the Complete Genomes of Acholeplasma brassicae , A. palmae and A. laidlawii and Their Comparison to the Obligate Parasites from ' Candidatus Phytoplasma'.</title>
        <authorList>
            <person name="Kube M."/>
            <person name="Siewert C."/>
            <person name="Migdoll A.M."/>
            <person name="Duduk B."/>
            <person name="Holz S."/>
            <person name="Rabus R."/>
            <person name="Seemuller E."/>
            <person name="Mitrovic J."/>
            <person name="Muller I."/>
            <person name="Buttner C."/>
            <person name="Reinhardt R."/>
        </authorList>
    </citation>
    <scope>NUCLEOTIDE SEQUENCE [LARGE SCALE GENOMIC DNA]</scope>
    <source>
        <strain evidence="12 13">J233</strain>
    </source>
</reference>
<dbReference type="PANTHER" id="PTHR30349">
    <property type="entry name" value="PHAGE INTEGRASE-RELATED"/>
    <property type="match status" value="1"/>
</dbReference>
<evidence type="ECO:0000256" key="3">
    <source>
        <dbReference type="ARBA" id="ARBA00022618"/>
    </source>
</evidence>
<gene>
    <name evidence="9" type="primary">xerC</name>
    <name evidence="12" type="ORF">BN85402710</name>
</gene>
<dbReference type="InterPro" id="IPR004107">
    <property type="entry name" value="Integrase_SAM-like_N"/>
</dbReference>
<evidence type="ECO:0000256" key="6">
    <source>
        <dbReference type="ARBA" id="ARBA00023125"/>
    </source>
</evidence>
<dbReference type="HAMAP" id="MF_01808">
    <property type="entry name" value="Recomb_XerC_XerD"/>
    <property type="match status" value="1"/>
</dbReference>
<feature type="active site" evidence="9">
    <location>
        <position position="247"/>
    </location>
</feature>
<dbReference type="OrthoDB" id="9801717at2"/>
<evidence type="ECO:0000313" key="12">
    <source>
        <dbReference type="EMBL" id="CCV63848.1"/>
    </source>
</evidence>
<feature type="active site" evidence="9">
    <location>
        <position position="173"/>
    </location>
</feature>
<dbReference type="HOGENOM" id="CLU_027562_9_6_14"/>
<keyword evidence="5 9" id="KW-0229">DNA integration</keyword>
<evidence type="ECO:0000259" key="10">
    <source>
        <dbReference type="PROSITE" id="PS51898"/>
    </source>
</evidence>
<proteinExistence type="inferred from homology"/>
<dbReference type="InterPro" id="IPR010998">
    <property type="entry name" value="Integrase_recombinase_N"/>
</dbReference>
<keyword evidence="2 9" id="KW-0963">Cytoplasm</keyword>
<comment type="subcellular location">
    <subcellularLocation>
        <location evidence="1 9">Cytoplasm</location>
    </subcellularLocation>
</comment>
<dbReference type="GO" id="GO:0051301">
    <property type="term" value="P:cell division"/>
    <property type="evidence" value="ECO:0007669"/>
    <property type="project" value="UniProtKB-KW"/>
</dbReference>
<feature type="active site" evidence="9">
    <location>
        <position position="149"/>
    </location>
</feature>
<dbReference type="GO" id="GO:0003677">
    <property type="term" value="F:DNA binding"/>
    <property type="evidence" value="ECO:0007669"/>
    <property type="project" value="UniProtKB-UniRule"/>
</dbReference>
<dbReference type="Pfam" id="PF00589">
    <property type="entry name" value="Phage_integrase"/>
    <property type="match status" value="1"/>
</dbReference>
<dbReference type="KEGG" id="apal:BN85402710"/>
<evidence type="ECO:0000313" key="13">
    <source>
        <dbReference type="Proteomes" id="UP000032740"/>
    </source>
</evidence>